<dbReference type="GO" id="GO:0006511">
    <property type="term" value="P:ubiquitin-dependent protein catabolic process"/>
    <property type="evidence" value="ECO:0007669"/>
    <property type="project" value="TreeGrafter"/>
</dbReference>
<dbReference type="EMBL" id="OX465083">
    <property type="protein sequence ID" value="CAI9292158.1"/>
    <property type="molecule type" value="Genomic_DNA"/>
</dbReference>
<dbReference type="GO" id="GO:0031593">
    <property type="term" value="F:polyubiquitin modification-dependent protein binding"/>
    <property type="evidence" value="ECO:0007669"/>
    <property type="project" value="TreeGrafter"/>
</dbReference>
<dbReference type="PANTHER" id="PTHR10677:SF55">
    <property type="entry name" value="UBIQUILIN-1-RELATED"/>
    <property type="match status" value="1"/>
</dbReference>
<dbReference type="InterPro" id="IPR015496">
    <property type="entry name" value="Ubiquilin"/>
</dbReference>
<organism evidence="2 3">
    <name type="scientific">Lactuca saligna</name>
    <name type="common">Willowleaf lettuce</name>
    <dbReference type="NCBI Taxonomy" id="75948"/>
    <lineage>
        <taxon>Eukaryota</taxon>
        <taxon>Viridiplantae</taxon>
        <taxon>Streptophyta</taxon>
        <taxon>Embryophyta</taxon>
        <taxon>Tracheophyta</taxon>
        <taxon>Spermatophyta</taxon>
        <taxon>Magnoliopsida</taxon>
        <taxon>eudicotyledons</taxon>
        <taxon>Gunneridae</taxon>
        <taxon>Pentapetalae</taxon>
        <taxon>asterids</taxon>
        <taxon>campanulids</taxon>
        <taxon>Asterales</taxon>
        <taxon>Asteraceae</taxon>
        <taxon>Cichorioideae</taxon>
        <taxon>Cichorieae</taxon>
        <taxon>Lactucinae</taxon>
        <taxon>Lactuca</taxon>
    </lineage>
</organism>
<dbReference type="Gene3D" id="3.10.20.90">
    <property type="entry name" value="Phosphatidylinositol 3-kinase Catalytic Subunit, Chain A, domain 1"/>
    <property type="match status" value="1"/>
</dbReference>
<accession>A0AA35ZH97</accession>
<proteinExistence type="predicted"/>
<dbReference type="SUPFAM" id="SSF54236">
    <property type="entry name" value="Ubiquitin-like"/>
    <property type="match status" value="1"/>
</dbReference>
<gene>
    <name evidence="2" type="ORF">LSALG_LOCUS31250</name>
</gene>
<dbReference type="AlphaFoldDB" id="A0AA35ZH97"/>
<sequence length="148" mass="16775">MMVAMAITDGLEVGGNDVVDINIQCSGIKKFVAHVSLDSSVETFKSVIANHCYVPAEHQRLIYKDLEVEHTLHLVRSYLPTTINLCEFPEVKEIQHIWIHHPHISQSTLEQLINDPEALHNSVMSSPQLCEIINRDPDHWMILSSSIQ</sequence>
<name>A0AA35ZH97_LACSI</name>
<keyword evidence="3" id="KW-1185">Reference proteome</keyword>
<dbReference type="Proteomes" id="UP001177003">
    <property type="component" value="Chromosome 7"/>
</dbReference>
<evidence type="ECO:0000313" key="3">
    <source>
        <dbReference type="Proteomes" id="UP001177003"/>
    </source>
</evidence>
<evidence type="ECO:0000259" key="1">
    <source>
        <dbReference type="Pfam" id="PF00240"/>
    </source>
</evidence>
<dbReference type="Pfam" id="PF00240">
    <property type="entry name" value="ubiquitin"/>
    <property type="match status" value="1"/>
</dbReference>
<dbReference type="InterPro" id="IPR000626">
    <property type="entry name" value="Ubiquitin-like_dom"/>
</dbReference>
<dbReference type="PANTHER" id="PTHR10677">
    <property type="entry name" value="UBIQUILIN"/>
    <property type="match status" value="1"/>
</dbReference>
<feature type="domain" description="Ubiquitin-like" evidence="1">
    <location>
        <begin position="21"/>
        <end position="67"/>
    </location>
</feature>
<dbReference type="InterPro" id="IPR029071">
    <property type="entry name" value="Ubiquitin-like_domsf"/>
</dbReference>
<reference evidence="2" key="1">
    <citation type="submission" date="2023-04" db="EMBL/GenBank/DDBJ databases">
        <authorList>
            <person name="Vijverberg K."/>
            <person name="Xiong W."/>
            <person name="Schranz E."/>
        </authorList>
    </citation>
    <scope>NUCLEOTIDE SEQUENCE</scope>
</reference>
<dbReference type="GO" id="GO:0005829">
    <property type="term" value="C:cytosol"/>
    <property type="evidence" value="ECO:0007669"/>
    <property type="project" value="TreeGrafter"/>
</dbReference>
<evidence type="ECO:0000313" key="2">
    <source>
        <dbReference type="EMBL" id="CAI9292158.1"/>
    </source>
</evidence>
<protein>
    <recommendedName>
        <fullName evidence="1">Ubiquitin-like domain-containing protein</fullName>
    </recommendedName>
</protein>